<evidence type="ECO:0000313" key="2">
    <source>
        <dbReference type="Proteomes" id="UP000823941"/>
    </source>
</evidence>
<dbReference type="EMBL" id="JAHIBW010000018">
    <property type="protein sequence ID" value="KAG7302202.1"/>
    <property type="molecule type" value="Genomic_DNA"/>
</dbReference>
<organism evidence="1 2">
    <name type="scientific">Plutella xylostella</name>
    <name type="common">Diamondback moth</name>
    <name type="synonym">Plutella maculipennis</name>
    <dbReference type="NCBI Taxonomy" id="51655"/>
    <lineage>
        <taxon>Eukaryota</taxon>
        <taxon>Metazoa</taxon>
        <taxon>Ecdysozoa</taxon>
        <taxon>Arthropoda</taxon>
        <taxon>Hexapoda</taxon>
        <taxon>Insecta</taxon>
        <taxon>Pterygota</taxon>
        <taxon>Neoptera</taxon>
        <taxon>Endopterygota</taxon>
        <taxon>Lepidoptera</taxon>
        <taxon>Glossata</taxon>
        <taxon>Ditrysia</taxon>
        <taxon>Yponomeutoidea</taxon>
        <taxon>Plutellidae</taxon>
        <taxon>Plutella</taxon>
    </lineage>
</organism>
<reference evidence="1 2" key="1">
    <citation type="submission" date="2021-06" db="EMBL/GenBank/DDBJ databases">
        <title>A haploid diamondback moth (Plutella xylostella L.) genome assembly resolves 31 chromosomes and identifies a diamide resistance mutation.</title>
        <authorList>
            <person name="Ward C.M."/>
            <person name="Perry K.D."/>
            <person name="Baker G."/>
            <person name="Powis K."/>
            <person name="Heckel D.G."/>
            <person name="Baxter S.W."/>
        </authorList>
    </citation>
    <scope>NUCLEOTIDE SEQUENCE [LARGE SCALE GENOMIC DNA]</scope>
    <source>
        <strain evidence="1 2">LV</strain>
        <tissue evidence="1">Single pupa</tissue>
    </source>
</reference>
<sequence>MKFNNSPFKMIIVVSFIISKYKYVAGIGIYELTFKSLRHVSTQHLCSLIIIEFYLSEYNVYYLDSEKYVYCRRSITVMYLGGCRRGGCRLFTAVAARAHARSSSIAVLLSPLEPLRVQFVPNMLCIIN</sequence>
<evidence type="ECO:0000313" key="1">
    <source>
        <dbReference type="EMBL" id="KAG7302202.1"/>
    </source>
</evidence>
<name>A0ABQ7QAE0_PLUXY</name>
<accession>A0ABQ7QAE0</accession>
<gene>
    <name evidence="1" type="ORF">JYU34_013677</name>
</gene>
<protein>
    <recommendedName>
        <fullName evidence="3">Secreted protein</fullName>
    </recommendedName>
</protein>
<proteinExistence type="predicted"/>
<keyword evidence="2" id="KW-1185">Reference proteome</keyword>
<dbReference type="Proteomes" id="UP000823941">
    <property type="component" value="Chromosome 18"/>
</dbReference>
<evidence type="ECO:0008006" key="3">
    <source>
        <dbReference type="Google" id="ProtNLM"/>
    </source>
</evidence>
<comment type="caution">
    <text evidence="1">The sequence shown here is derived from an EMBL/GenBank/DDBJ whole genome shotgun (WGS) entry which is preliminary data.</text>
</comment>